<dbReference type="KEGG" id="mis:MICPUN_101672"/>
<dbReference type="PANTHER" id="PTHR31319:SF77">
    <property type="entry name" value="ZINC FINGER PROTEIN CONSTANS-LIKE 4"/>
    <property type="match status" value="1"/>
</dbReference>
<keyword evidence="3" id="KW-0479">Metal-binding</keyword>
<dbReference type="Pfam" id="PF00643">
    <property type="entry name" value="zf-B_box"/>
    <property type="match status" value="2"/>
</dbReference>
<feature type="region of interest" description="Disordered" evidence="8">
    <location>
        <begin position="504"/>
        <end position="570"/>
    </location>
</feature>
<dbReference type="GO" id="GO:0005634">
    <property type="term" value="C:nucleus"/>
    <property type="evidence" value="ECO:0007669"/>
    <property type="project" value="UniProtKB-SubCell"/>
</dbReference>
<dbReference type="GeneID" id="8245039"/>
<feature type="compositionally biased region" description="Pro residues" evidence="8">
    <location>
        <begin position="410"/>
        <end position="426"/>
    </location>
</feature>
<dbReference type="CDD" id="cd19821">
    <property type="entry name" value="Bbox1_BBX-like"/>
    <property type="match status" value="2"/>
</dbReference>
<feature type="region of interest" description="Disordered" evidence="8">
    <location>
        <begin position="125"/>
        <end position="235"/>
    </location>
</feature>
<evidence type="ECO:0000256" key="6">
    <source>
        <dbReference type="PROSITE-ProRule" id="PRU00024"/>
    </source>
</evidence>
<feature type="compositionally biased region" description="Gly residues" evidence="8">
    <location>
        <begin position="321"/>
        <end position="341"/>
    </location>
</feature>
<dbReference type="PANTHER" id="PTHR31319">
    <property type="entry name" value="ZINC FINGER PROTEIN CONSTANS-LIKE 4"/>
    <property type="match status" value="1"/>
</dbReference>
<dbReference type="Pfam" id="PF06203">
    <property type="entry name" value="CCT"/>
    <property type="match status" value="1"/>
</dbReference>
<dbReference type="Proteomes" id="UP000002009">
    <property type="component" value="Chromosome 7"/>
</dbReference>
<evidence type="ECO:0000313" key="12">
    <source>
        <dbReference type="Proteomes" id="UP000002009"/>
    </source>
</evidence>
<name>C1EBC1_MICCC</name>
<protein>
    <submittedName>
        <fullName evidence="11">Uncharacterized protein</fullName>
    </submittedName>
</protein>
<feature type="domain" description="B box-type" evidence="9">
    <location>
        <begin position="1"/>
        <end position="46"/>
    </location>
</feature>
<gene>
    <name evidence="11" type="ORF">MICPUN_101672</name>
</gene>
<dbReference type="EMBL" id="CP001328">
    <property type="protein sequence ID" value="ACO65356.1"/>
    <property type="molecule type" value="Genomic_DNA"/>
</dbReference>
<dbReference type="InterPro" id="IPR000315">
    <property type="entry name" value="Znf_B-box"/>
</dbReference>
<accession>C1EBC1</accession>
<dbReference type="RefSeq" id="XP_002504098.1">
    <property type="nucleotide sequence ID" value="XM_002504052.1"/>
</dbReference>
<dbReference type="InterPro" id="IPR049808">
    <property type="entry name" value="CONSTANS-like_Bbox1"/>
</dbReference>
<dbReference type="PROSITE" id="PS50119">
    <property type="entry name" value="ZF_BBOX"/>
    <property type="match status" value="2"/>
</dbReference>
<dbReference type="InParanoid" id="C1EBC1"/>
<comment type="subcellular location">
    <subcellularLocation>
        <location evidence="1 7">Nucleus</location>
    </subcellularLocation>
</comment>
<comment type="similarity">
    <text evidence="2">Belongs to the CONSTANS family.</text>
</comment>
<evidence type="ECO:0000256" key="8">
    <source>
        <dbReference type="SAM" id="MobiDB-lite"/>
    </source>
</evidence>
<feature type="compositionally biased region" description="Gly residues" evidence="8">
    <location>
        <begin position="188"/>
        <end position="201"/>
    </location>
</feature>
<dbReference type="SMART" id="SM00336">
    <property type="entry name" value="BBOX"/>
    <property type="match status" value="2"/>
</dbReference>
<reference evidence="11 12" key="1">
    <citation type="journal article" date="2009" name="Science">
        <title>Green evolution and dynamic adaptations revealed by genomes of the marine picoeukaryotes Micromonas.</title>
        <authorList>
            <person name="Worden A.Z."/>
            <person name="Lee J.H."/>
            <person name="Mock T."/>
            <person name="Rouze P."/>
            <person name="Simmons M.P."/>
            <person name="Aerts A.L."/>
            <person name="Allen A.E."/>
            <person name="Cuvelier M.L."/>
            <person name="Derelle E."/>
            <person name="Everett M.V."/>
            <person name="Foulon E."/>
            <person name="Grimwood J."/>
            <person name="Gundlach H."/>
            <person name="Henrissat B."/>
            <person name="Napoli C."/>
            <person name="McDonald S.M."/>
            <person name="Parker M.S."/>
            <person name="Rombauts S."/>
            <person name="Salamov A."/>
            <person name="Von Dassow P."/>
            <person name="Badger J.H."/>
            <person name="Coutinho P.M."/>
            <person name="Demir E."/>
            <person name="Dubchak I."/>
            <person name="Gentemann C."/>
            <person name="Eikrem W."/>
            <person name="Gready J.E."/>
            <person name="John U."/>
            <person name="Lanier W."/>
            <person name="Lindquist E.A."/>
            <person name="Lucas S."/>
            <person name="Mayer K.F."/>
            <person name="Moreau H."/>
            <person name="Not F."/>
            <person name="Otillar R."/>
            <person name="Panaud O."/>
            <person name="Pangilinan J."/>
            <person name="Paulsen I."/>
            <person name="Piegu B."/>
            <person name="Poliakov A."/>
            <person name="Robbens S."/>
            <person name="Schmutz J."/>
            <person name="Toulza E."/>
            <person name="Wyss T."/>
            <person name="Zelensky A."/>
            <person name="Zhou K."/>
            <person name="Armbrust E.V."/>
            <person name="Bhattacharya D."/>
            <person name="Goodenough U.W."/>
            <person name="Van de Peer Y."/>
            <person name="Grigoriev I.V."/>
        </authorList>
    </citation>
    <scope>NUCLEOTIDE SEQUENCE [LARGE SCALE GENOMIC DNA]</scope>
    <source>
        <strain evidence="12">RCC299 / NOUM17</strain>
    </source>
</reference>
<evidence type="ECO:0000256" key="2">
    <source>
        <dbReference type="ARBA" id="ARBA00010024"/>
    </source>
</evidence>
<feature type="compositionally biased region" description="Gly residues" evidence="8">
    <location>
        <begin position="220"/>
        <end position="232"/>
    </location>
</feature>
<organism evidence="11 12">
    <name type="scientific">Micromonas commoda (strain RCC299 / NOUM17 / CCMP2709)</name>
    <name type="common">Picoplanktonic green alga</name>
    <dbReference type="NCBI Taxonomy" id="296587"/>
    <lineage>
        <taxon>Eukaryota</taxon>
        <taxon>Viridiplantae</taxon>
        <taxon>Chlorophyta</taxon>
        <taxon>Mamiellophyceae</taxon>
        <taxon>Mamiellales</taxon>
        <taxon>Mamiellaceae</taxon>
        <taxon>Micromonas</taxon>
    </lineage>
</organism>
<dbReference type="AlphaFoldDB" id="C1EBC1"/>
<evidence type="ECO:0000256" key="3">
    <source>
        <dbReference type="ARBA" id="ARBA00022723"/>
    </source>
</evidence>
<keyword evidence="4" id="KW-0862">Zinc</keyword>
<evidence type="ECO:0000313" key="11">
    <source>
        <dbReference type="EMBL" id="ACO65356.1"/>
    </source>
</evidence>
<evidence type="ECO:0000256" key="5">
    <source>
        <dbReference type="ARBA" id="ARBA00023242"/>
    </source>
</evidence>
<dbReference type="InterPro" id="IPR045281">
    <property type="entry name" value="CONSTANS-like"/>
</dbReference>
<feature type="compositionally biased region" description="Low complexity" evidence="8">
    <location>
        <begin position="202"/>
        <end position="219"/>
    </location>
</feature>
<dbReference type="OrthoDB" id="153872at2759"/>
<dbReference type="GO" id="GO:0008270">
    <property type="term" value="F:zinc ion binding"/>
    <property type="evidence" value="ECO:0007669"/>
    <property type="project" value="UniProtKB-KW"/>
</dbReference>
<feature type="region of interest" description="Disordered" evidence="8">
    <location>
        <begin position="316"/>
        <end position="433"/>
    </location>
</feature>
<feature type="domain" description="CCT" evidence="10">
    <location>
        <begin position="458"/>
        <end position="500"/>
    </location>
</feature>
<dbReference type="eggNOG" id="KOG1601">
    <property type="taxonomic scope" value="Eukaryota"/>
</dbReference>
<feature type="domain" description="B box-type" evidence="9">
    <location>
        <begin position="42"/>
        <end position="91"/>
    </location>
</feature>
<proteinExistence type="inferred from homology"/>
<keyword evidence="6" id="KW-0863">Zinc-finger</keyword>
<dbReference type="PROSITE" id="PS51017">
    <property type="entry name" value="CCT"/>
    <property type="match status" value="1"/>
</dbReference>
<dbReference type="OMA" id="RMAYYLA"/>
<keyword evidence="12" id="KW-1185">Reference proteome</keyword>
<feature type="compositionally biased region" description="Low complexity" evidence="8">
    <location>
        <begin position="359"/>
        <end position="378"/>
    </location>
</feature>
<sequence>MVNCALCHNAPATVFCFNDNAQLCTGCDVQIHKTNKLTWRHQRVHLCEMCEGNPRHAVVFCAQDKAYLCQQCDVSIHKVNSIAGNHERRAVGPFTEEQLAGSGGSGSLGDDQFLELLESGGPGGDAFVGLPDISEDGGLWDPNGAESGAFLAEVEAGDDHAGRSSKDKNARASGNNADAARQPTGSQGSRGSGGSGGGGRAGSSQASGAVVGGRASVDGATGGGSHRGGTAGDGEFALNIDDYAQLDRMGNMDDLLGPILDDGALGGPGGFMGYEGHPGFHHNSSMGGAMGGASGTNKAGTNAPGGIGRQFGQIAQSLSGDRGGGAVSGGSGGSGGGGGKGASEVKSEPTNRGGGGGAAHQMPPHHYMHHPMAPGTHGMPPPPMMGGPGGGPGGPMPPGMQAMPPGTHGMPPPPGAMGGHGPPPGQPVQGPNGVMYFPGPHLPVLHLANGGSNKPPSRLERLRRWKEKRKNRNFNKTIRYQSRKVCADNRPRIKGKFVKVGSTPDLGALDLLGDDEGPTQAGPETLSDVEEDSFDSDPAPPPGALARTAGLRRDGGLTAAMSVPDLSRLG</sequence>
<feature type="compositionally biased region" description="Basic and acidic residues" evidence="8">
    <location>
        <begin position="157"/>
        <end position="170"/>
    </location>
</feature>
<dbReference type="InterPro" id="IPR010402">
    <property type="entry name" value="CCT_domain"/>
</dbReference>
<evidence type="ECO:0000259" key="10">
    <source>
        <dbReference type="PROSITE" id="PS51017"/>
    </source>
</evidence>
<evidence type="ECO:0000256" key="7">
    <source>
        <dbReference type="PROSITE-ProRule" id="PRU00357"/>
    </source>
</evidence>
<keyword evidence="5 7" id="KW-0539">Nucleus</keyword>
<evidence type="ECO:0000256" key="4">
    <source>
        <dbReference type="ARBA" id="ARBA00022833"/>
    </source>
</evidence>
<evidence type="ECO:0000259" key="9">
    <source>
        <dbReference type="PROSITE" id="PS50119"/>
    </source>
</evidence>
<evidence type="ECO:0000256" key="1">
    <source>
        <dbReference type="ARBA" id="ARBA00004123"/>
    </source>
</evidence>
<feature type="compositionally biased region" description="Low complexity" evidence="8">
    <location>
        <begin position="399"/>
        <end position="409"/>
    </location>
</feature>